<organism evidence="2 3">
    <name type="scientific">Muribacter muris</name>
    <dbReference type="NCBI Taxonomy" id="67855"/>
    <lineage>
        <taxon>Bacteria</taxon>
        <taxon>Pseudomonadati</taxon>
        <taxon>Pseudomonadota</taxon>
        <taxon>Gammaproteobacteria</taxon>
        <taxon>Pasteurellales</taxon>
        <taxon>Pasteurellaceae</taxon>
        <taxon>Muribacter</taxon>
    </lineage>
</organism>
<keyword evidence="3" id="KW-1185">Reference proteome</keyword>
<name>A0A0J5P608_9PAST</name>
<evidence type="ECO:0000259" key="1">
    <source>
        <dbReference type="Pfam" id="PF01298"/>
    </source>
</evidence>
<sequence>MQHDRDIYIFVQGQPTPINEIPSSGSFKYIGKAILSVPDKTENKQIYSIHPATFDVNFSDKRLVGSIGGSENGGNITFNADIEKNKIESGIGFDNVRVDGYFYGPNAAELGGTYIKPGSYSGTFGAKRQ</sequence>
<evidence type="ECO:0000313" key="3">
    <source>
        <dbReference type="Proteomes" id="UP000036270"/>
    </source>
</evidence>
<dbReference type="SUPFAM" id="SSF56925">
    <property type="entry name" value="OMPA-like"/>
    <property type="match status" value="1"/>
</dbReference>
<dbReference type="Proteomes" id="UP000036270">
    <property type="component" value="Unassembled WGS sequence"/>
</dbReference>
<dbReference type="InterPro" id="IPR001677">
    <property type="entry name" value="TbpB_B_D"/>
</dbReference>
<dbReference type="InterPro" id="IPR011250">
    <property type="entry name" value="OMP/PagP_B-barrel"/>
</dbReference>
<dbReference type="Pfam" id="PF01298">
    <property type="entry name" value="TbpB_B_D"/>
    <property type="match status" value="1"/>
</dbReference>
<accession>A0A0J5P608</accession>
<reference evidence="2 3" key="1">
    <citation type="submission" date="2014-12" db="EMBL/GenBank/DDBJ databases">
        <title>Reclassification of Actinobacillus muris as Muribacter muris.</title>
        <authorList>
            <person name="Christensen H."/>
            <person name="Nicklas W."/>
            <person name="Bisgaard M."/>
        </authorList>
    </citation>
    <scope>NUCLEOTIDE SEQUENCE [LARGE SCALE GENOMIC DNA]</scope>
    <source>
        <strain evidence="2 3">Ackerman80-443D</strain>
    </source>
</reference>
<gene>
    <name evidence="2" type="ORF">RO21_09120</name>
</gene>
<dbReference type="EMBL" id="JWIZ01000060">
    <property type="protein sequence ID" value="KMK50909.1"/>
    <property type="molecule type" value="Genomic_DNA"/>
</dbReference>
<dbReference type="PATRIC" id="fig|67855.3.peg.1918"/>
<dbReference type="AlphaFoldDB" id="A0A0J5P608"/>
<proteinExistence type="predicted"/>
<comment type="caution">
    <text evidence="2">The sequence shown here is derived from an EMBL/GenBank/DDBJ whole genome shotgun (WGS) entry which is preliminary data.</text>
</comment>
<dbReference type="Gene3D" id="2.40.160.90">
    <property type="match status" value="1"/>
</dbReference>
<protein>
    <recommendedName>
        <fullName evidence="1">Transferrin-binding protein B C-lobe/N-lobe beta-barrel domain-containing protein</fullName>
    </recommendedName>
</protein>
<feature type="domain" description="Transferrin-binding protein B C-lobe/N-lobe beta-barrel" evidence="1">
    <location>
        <begin position="21"/>
        <end position="128"/>
    </location>
</feature>
<evidence type="ECO:0000313" key="2">
    <source>
        <dbReference type="EMBL" id="KMK50909.1"/>
    </source>
</evidence>
<dbReference type="RefSeq" id="WP_047977479.1">
    <property type="nucleotide sequence ID" value="NZ_JWIZ01000060.1"/>
</dbReference>